<comment type="caution">
    <text evidence="1">The sequence shown here is derived from an EMBL/GenBank/DDBJ whole genome shotgun (WGS) entry which is preliminary data.</text>
</comment>
<protein>
    <submittedName>
        <fullName evidence="1">Uncharacterized protein</fullName>
    </submittedName>
</protein>
<name>A0AAV4DGN9_9GAST</name>
<dbReference type="AlphaFoldDB" id="A0AAV4DGN9"/>
<dbReference type="EMBL" id="BLXT01007857">
    <property type="protein sequence ID" value="GFO43200.1"/>
    <property type="molecule type" value="Genomic_DNA"/>
</dbReference>
<keyword evidence="2" id="KW-1185">Reference proteome</keyword>
<proteinExistence type="predicted"/>
<evidence type="ECO:0000313" key="1">
    <source>
        <dbReference type="EMBL" id="GFO43200.1"/>
    </source>
</evidence>
<accession>A0AAV4DGN9</accession>
<gene>
    <name evidence="1" type="ORF">PoB_006970500</name>
</gene>
<dbReference type="Proteomes" id="UP000735302">
    <property type="component" value="Unassembled WGS sequence"/>
</dbReference>
<organism evidence="1 2">
    <name type="scientific">Plakobranchus ocellatus</name>
    <dbReference type="NCBI Taxonomy" id="259542"/>
    <lineage>
        <taxon>Eukaryota</taxon>
        <taxon>Metazoa</taxon>
        <taxon>Spiralia</taxon>
        <taxon>Lophotrochozoa</taxon>
        <taxon>Mollusca</taxon>
        <taxon>Gastropoda</taxon>
        <taxon>Heterobranchia</taxon>
        <taxon>Euthyneura</taxon>
        <taxon>Panpulmonata</taxon>
        <taxon>Sacoglossa</taxon>
        <taxon>Placobranchoidea</taxon>
        <taxon>Plakobranchidae</taxon>
        <taxon>Plakobranchus</taxon>
    </lineage>
</organism>
<sequence length="88" mass="9638">MSVHIHVTSDFWSSSGQGLGDVGCSGEEGEVKISRLTTSKNGQRNLLKRRRLLHTTKTMDPTGVQLDQVMGDQKTPVGLDCHNNNVMT</sequence>
<reference evidence="1 2" key="1">
    <citation type="journal article" date="2021" name="Elife">
        <title>Chloroplast acquisition without the gene transfer in kleptoplastic sea slugs, Plakobranchus ocellatus.</title>
        <authorList>
            <person name="Maeda T."/>
            <person name="Takahashi S."/>
            <person name="Yoshida T."/>
            <person name="Shimamura S."/>
            <person name="Takaki Y."/>
            <person name="Nagai Y."/>
            <person name="Toyoda A."/>
            <person name="Suzuki Y."/>
            <person name="Arimoto A."/>
            <person name="Ishii H."/>
            <person name="Satoh N."/>
            <person name="Nishiyama T."/>
            <person name="Hasebe M."/>
            <person name="Maruyama T."/>
            <person name="Minagawa J."/>
            <person name="Obokata J."/>
            <person name="Shigenobu S."/>
        </authorList>
    </citation>
    <scope>NUCLEOTIDE SEQUENCE [LARGE SCALE GENOMIC DNA]</scope>
</reference>
<evidence type="ECO:0000313" key="2">
    <source>
        <dbReference type="Proteomes" id="UP000735302"/>
    </source>
</evidence>